<keyword evidence="2" id="KW-1185">Reference proteome</keyword>
<organism evidence="1 2">
    <name type="scientific">Novymonas esmeraldas</name>
    <dbReference type="NCBI Taxonomy" id="1808958"/>
    <lineage>
        <taxon>Eukaryota</taxon>
        <taxon>Discoba</taxon>
        <taxon>Euglenozoa</taxon>
        <taxon>Kinetoplastea</taxon>
        <taxon>Metakinetoplastina</taxon>
        <taxon>Trypanosomatida</taxon>
        <taxon>Trypanosomatidae</taxon>
        <taxon>Novymonas</taxon>
    </lineage>
</organism>
<proteinExistence type="predicted"/>
<dbReference type="AlphaFoldDB" id="A0AAW0ES92"/>
<sequence>MSGTWLRALLTYTTRTTGAPSTSVAARRRLCDEVFAAHLHEHVPGAALHRDALPVLREVRWSLLREGSRADKAQLLEHVMEQYTRASERVLAAAAAVARSDTDPGNAACTPPQPPMPCASQARTSQRLPARSVDTSAGSGNLLLAGAAPRDTNVLLQLLLEQLQCLVEAKVSDIPLSARHYRHPMRSPLLAAVSPELPLLLLEELAQQRSSSSQAAIDDDVAVRVDCCVGLAAAGHAREALALCGADGSVLRTVVQRAAALRPDGWRSAWALANAVPLSRVLDDAAADAGGTATHAWLRGVLEAAHLRHRAAVDAGAHDERGEVFDWVGTLRRLVVTAPTAAEGAEQRQRATPTARRLVTDAYLSMCPASRWRDAFGLALEMAATSTPPPGRHDGGGADGVTMGRLMAVLQSAGQPWMVLLCFYGDPRRLRAAGDTQWRVDDSAVESHATECVRAARAAGALAVATGALLKDVDRRHSAVYNHTLAALAATGQHTEAMSLYTSLPRVLVNRHTHWSVLHAFLRPSHDHRAVAALRGADNYMHCVGALRHLAGAGDAAAGTAPPLIFTRDQGDVWESMTLWAAVRGDLETVVLCAAHAPAASRYVRVIALLAAATARTRGSDGGWSVAREQLRRICAAPQTTGRELCLATAAAAVFFPCTGTDGATAAGAPERAALFAEVARAVAHHAERSQPRLDELLRLLVDYTVSLRRRRCSPATPQDTETALDNVLVKEKILASTMDLACPGAGAGTHDRHRVEDAGPAVWRTLARVMTTAAELQGLSAARAAPALVSAGAPPDIAIDLLPA</sequence>
<evidence type="ECO:0000313" key="1">
    <source>
        <dbReference type="EMBL" id="KAK7196402.1"/>
    </source>
</evidence>
<protein>
    <recommendedName>
        <fullName evidence="3">Nuclear pore complex protein Nup85</fullName>
    </recommendedName>
</protein>
<comment type="caution">
    <text evidence="1">The sequence shown here is derived from an EMBL/GenBank/DDBJ whole genome shotgun (WGS) entry which is preliminary data.</text>
</comment>
<accession>A0AAW0ES92</accession>
<reference evidence="1 2" key="1">
    <citation type="journal article" date="2021" name="MBio">
        <title>A New Model Trypanosomatid, Novymonas esmeraldas: Genomic Perception of Its 'Candidatus Pandoraea novymonadis' Endosymbiont.</title>
        <authorList>
            <person name="Zakharova A."/>
            <person name="Saura A."/>
            <person name="Butenko A."/>
            <person name="Podesvova L."/>
            <person name="Warmusova S."/>
            <person name="Kostygov A.Y."/>
            <person name="Nenarokova A."/>
            <person name="Lukes J."/>
            <person name="Opperdoes F.R."/>
            <person name="Yurchenko V."/>
        </authorList>
    </citation>
    <scope>NUCLEOTIDE SEQUENCE [LARGE SCALE GENOMIC DNA]</scope>
    <source>
        <strain evidence="1 2">E262AT.01</strain>
    </source>
</reference>
<gene>
    <name evidence="1" type="ORF">NESM_000577200</name>
</gene>
<dbReference type="EMBL" id="JAECZO010000075">
    <property type="protein sequence ID" value="KAK7196402.1"/>
    <property type="molecule type" value="Genomic_DNA"/>
</dbReference>
<evidence type="ECO:0008006" key="3">
    <source>
        <dbReference type="Google" id="ProtNLM"/>
    </source>
</evidence>
<name>A0AAW0ES92_9TRYP</name>
<dbReference type="Proteomes" id="UP001430356">
    <property type="component" value="Unassembled WGS sequence"/>
</dbReference>
<evidence type="ECO:0000313" key="2">
    <source>
        <dbReference type="Proteomes" id="UP001430356"/>
    </source>
</evidence>